<sequence>MRVLVVSGTVGALSADDSAQAIAAGWREADPAAQLAAVPMAGAGLGFDRALADLLGPGVELSVAAVADDSAAPVITVLRTAQTAVVTATPASGEEVWCPGASSEPIGRAIRAVIEDDRPQRLILAITPGAAHDAGAGLLRGLGALADGELGAGTTALAEIDRIDLRRVRPLLDGLELILVVPTAERDPHLLGLRGLSAQRGRAAGMDPAAILAADAAIERFAAALTAAGGVPEAASAAGSGACGFAYSLLALGAEPTTGPEAIRRLAGLEQSLRQSDLVVVGCDSLDFASRGGEVLAAATAWAGDLLIPVLVIADTVQIGNREMRALGVEAAHAVRPSAPALGNAQPGELGAVDLQRLARRVARSWRG</sequence>
<reference evidence="4 5" key="1">
    <citation type="submission" date="2019-03" db="EMBL/GenBank/DDBJ databases">
        <title>Genomic Encyclopedia of Archaeal and Bacterial Type Strains, Phase II (KMG-II): from individual species to whole genera.</title>
        <authorList>
            <person name="Goeker M."/>
        </authorList>
    </citation>
    <scope>NUCLEOTIDE SEQUENCE [LARGE SCALE GENOMIC DNA]</scope>
    <source>
        <strain evidence="4 5">DSM 24323</strain>
    </source>
</reference>
<keyword evidence="3 4" id="KW-0418">Kinase</keyword>
<accession>A0A4R7J5V2</accession>
<dbReference type="InterPro" id="IPR018197">
    <property type="entry name" value="Glycerate_kinase_RE-like"/>
</dbReference>
<dbReference type="InterPro" id="IPR004381">
    <property type="entry name" value="Glycerate_kinase"/>
</dbReference>
<keyword evidence="2" id="KW-0808">Transferase</keyword>
<comment type="similarity">
    <text evidence="1">Belongs to the glycerate kinase type-1 family.</text>
</comment>
<gene>
    <name evidence="4" type="ORF">CLV29_0328</name>
</gene>
<dbReference type="AlphaFoldDB" id="A0A4R7J5V2"/>
<dbReference type="Pfam" id="PF02595">
    <property type="entry name" value="Gly_kinase"/>
    <property type="match status" value="1"/>
</dbReference>
<protein>
    <submittedName>
        <fullName evidence="4">Glycerate kinase</fullName>
    </submittedName>
</protein>
<organism evidence="4 5">
    <name type="scientific">Naumannella halotolerans</name>
    <dbReference type="NCBI Taxonomy" id="993414"/>
    <lineage>
        <taxon>Bacteria</taxon>
        <taxon>Bacillati</taxon>
        <taxon>Actinomycetota</taxon>
        <taxon>Actinomycetes</taxon>
        <taxon>Propionibacteriales</taxon>
        <taxon>Propionibacteriaceae</taxon>
        <taxon>Naumannella</taxon>
    </lineage>
</organism>
<name>A0A4R7J5V2_9ACTN</name>
<dbReference type="GO" id="GO:0031388">
    <property type="term" value="P:organic acid phosphorylation"/>
    <property type="evidence" value="ECO:0007669"/>
    <property type="project" value="InterPro"/>
</dbReference>
<dbReference type="EMBL" id="SOAW01000001">
    <property type="protein sequence ID" value="TDT32741.1"/>
    <property type="molecule type" value="Genomic_DNA"/>
</dbReference>
<comment type="caution">
    <text evidence="4">The sequence shown here is derived from an EMBL/GenBank/DDBJ whole genome shotgun (WGS) entry which is preliminary data.</text>
</comment>
<evidence type="ECO:0000256" key="3">
    <source>
        <dbReference type="ARBA" id="ARBA00022777"/>
    </source>
</evidence>
<dbReference type="Gene3D" id="3.90.1510.10">
    <property type="entry name" value="Glycerate kinase, domain 2"/>
    <property type="match status" value="1"/>
</dbReference>
<dbReference type="InterPro" id="IPR018193">
    <property type="entry name" value="Glyc_kinase_flavodox-like_fold"/>
</dbReference>
<dbReference type="GO" id="GO:0008887">
    <property type="term" value="F:glycerate kinase activity"/>
    <property type="evidence" value="ECO:0007669"/>
    <property type="project" value="InterPro"/>
</dbReference>
<dbReference type="OrthoDB" id="9774290at2"/>
<dbReference type="Gene3D" id="3.40.50.10350">
    <property type="entry name" value="Glycerate kinase, domain 1"/>
    <property type="match status" value="1"/>
</dbReference>
<evidence type="ECO:0000256" key="1">
    <source>
        <dbReference type="ARBA" id="ARBA00006284"/>
    </source>
</evidence>
<dbReference type="SUPFAM" id="SSF110738">
    <property type="entry name" value="Glycerate kinase I"/>
    <property type="match status" value="1"/>
</dbReference>
<dbReference type="Proteomes" id="UP000295371">
    <property type="component" value="Unassembled WGS sequence"/>
</dbReference>
<dbReference type="RefSeq" id="WP_133753344.1">
    <property type="nucleotide sequence ID" value="NZ_CP171129.1"/>
</dbReference>
<dbReference type="PANTHER" id="PTHR21599">
    <property type="entry name" value="GLYCERATE KINASE"/>
    <property type="match status" value="1"/>
</dbReference>
<dbReference type="InterPro" id="IPR036129">
    <property type="entry name" value="Glycerate_kinase_sf"/>
</dbReference>
<dbReference type="PANTHER" id="PTHR21599:SF0">
    <property type="entry name" value="GLYCERATE KINASE"/>
    <property type="match status" value="1"/>
</dbReference>
<evidence type="ECO:0000313" key="4">
    <source>
        <dbReference type="EMBL" id="TDT32741.1"/>
    </source>
</evidence>
<evidence type="ECO:0000256" key="2">
    <source>
        <dbReference type="ARBA" id="ARBA00022679"/>
    </source>
</evidence>
<keyword evidence="5" id="KW-1185">Reference proteome</keyword>
<proteinExistence type="inferred from homology"/>
<evidence type="ECO:0000313" key="5">
    <source>
        <dbReference type="Proteomes" id="UP000295371"/>
    </source>
</evidence>